<proteinExistence type="inferred from homology"/>
<sequence length="402" mass="41800">MRRSVIAGLVVMALAIIGLGLRHSGFATGNASTPTYLTAPVTRGDVELTVMAEGQLKPEHLVAVGAQVSGRITSLAVKLGQTVKKGDLIAEIDSVTQENALRTSKASLANYEAQRAERQAVLALAEKTMARQQLLVKNKTISRSDYDSAQEEVAVANAQIEALDAQIAGAQVAIETAEANLAYTRITAPSDGTVLAIVNQAGQTVNAVQSSPTIVVLGQLDRMGVHAQISEADIAKVAAGQKVRFHLLGDGSRIYESFLQEIAPAPQSIVNDSAIDPDSTSDSTSEAVYYIGLIPVENADGHLRTYMTAQVSIVLGAADQVLTIPTAALGTQGQDGSYSVRVLQGDGTSVTRQVQIGLNDKVVAEVLTGLAEGDQVITGEATNSTSKSGQNGGMMGPPPMGG</sequence>
<dbReference type="GO" id="GO:0015562">
    <property type="term" value="F:efflux transmembrane transporter activity"/>
    <property type="evidence" value="ECO:0007669"/>
    <property type="project" value="TreeGrafter"/>
</dbReference>
<organism evidence="10 11">
    <name type="scientific">Paracoccus aestuariivivens</name>
    <dbReference type="NCBI Taxonomy" id="1820333"/>
    <lineage>
        <taxon>Bacteria</taxon>
        <taxon>Pseudomonadati</taxon>
        <taxon>Pseudomonadota</taxon>
        <taxon>Alphaproteobacteria</taxon>
        <taxon>Rhodobacterales</taxon>
        <taxon>Paracoccaceae</taxon>
        <taxon>Paracoccus</taxon>
    </lineage>
</organism>
<evidence type="ECO:0000256" key="3">
    <source>
        <dbReference type="ARBA" id="ARBA00022448"/>
    </source>
</evidence>
<accession>A0A6L6JB03</accession>
<evidence type="ECO:0000313" key="10">
    <source>
        <dbReference type="EMBL" id="MTH77859.1"/>
    </source>
</evidence>
<protein>
    <submittedName>
        <fullName evidence="10">Efflux RND transporter periplasmic adaptor subunit</fullName>
    </submittedName>
</protein>
<dbReference type="Pfam" id="PF25917">
    <property type="entry name" value="BSH_RND"/>
    <property type="match status" value="1"/>
</dbReference>
<dbReference type="RefSeq" id="WP_155095228.1">
    <property type="nucleotide sequence ID" value="NZ_WMIE01000004.1"/>
</dbReference>
<evidence type="ECO:0000256" key="6">
    <source>
        <dbReference type="SAM" id="MobiDB-lite"/>
    </source>
</evidence>
<dbReference type="EMBL" id="WMIE01000004">
    <property type="protein sequence ID" value="MTH77859.1"/>
    <property type="molecule type" value="Genomic_DNA"/>
</dbReference>
<evidence type="ECO:0000256" key="1">
    <source>
        <dbReference type="ARBA" id="ARBA00004196"/>
    </source>
</evidence>
<feature type="domain" description="Multidrug resistance protein MdtA-like barrel-sandwich hybrid" evidence="8">
    <location>
        <begin position="62"/>
        <end position="216"/>
    </location>
</feature>
<dbReference type="Gene3D" id="2.40.420.20">
    <property type="match status" value="1"/>
</dbReference>
<dbReference type="Gene3D" id="6.10.140.1990">
    <property type="match status" value="1"/>
</dbReference>
<evidence type="ECO:0000259" key="7">
    <source>
        <dbReference type="Pfam" id="PF25876"/>
    </source>
</evidence>
<comment type="caution">
    <text evidence="10">The sequence shown here is derived from an EMBL/GenBank/DDBJ whole genome shotgun (WGS) entry which is preliminary data.</text>
</comment>
<dbReference type="PANTHER" id="PTHR30469:SF33">
    <property type="entry name" value="SLR1207 PROTEIN"/>
    <property type="match status" value="1"/>
</dbReference>
<evidence type="ECO:0000259" key="8">
    <source>
        <dbReference type="Pfam" id="PF25917"/>
    </source>
</evidence>
<feature type="compositionally biased region" description="Polar residues" evidence="6">
    <location>
        <begin position="380"/>
        <end position="389"/>
    </location>
</feature>
<dbReference type="InterPro" id="IPR058625">
    <property type="entry name" value="MdtA-like_BSH"/>
</dbReference>
<reference evidence="10 11" key="1">
    <citation type="submission" date="2019-11" db="EMBL/GenBank/DDBJ databases">
        <authorList>
            <person name="Dong K."/>
        </authorList>
    </citation>
    <scope>NUCLEOTIDE SEQUENCE [LARGE SCALE GENOMIC DNA]</scope>
    <source>
        <strain evidence="10 11">NBRC 111993</strain>
    </source>
</reference>
<dbReference type="GO" id="GO:0019898">
    <property type="term" value="C:extrinsic component of membrane"/>
    <property type="evidence" value="ECO:0007669"/>
    <property type="project" value="InterPro"/>
</dbReference>
<name>A0A6L6JB03_9RHOB</name>
<dbReference type="PANTHER" id="PTHR30469">
    <property type="entry name" value="MULTIDRUG RESISTANCE PROTEIN MDTA"/>
    <property type="match status" value="1"/>
</dbReference>
<dbReference type="SUPFAM" id="SSF111369">
    <property type="entry name" value="HlyD-like secretion proteins"/>
    <property type="match status" value="1"/>
</dbReference>
<evidence type="ECO:0000256" key="2">
    <source>
        <dbReference type="ARBA" id="ARBA00009477"/>
    </source>
</evidence>
<dbReference type="InterPro" id="IPR058624">
    <property type="entry name" value="MdtA-like_HH"/>
</dbReference>
<dbReference type="Pfam" id="PF25967">
    <property type="entry name" value="RND-MFP_C"/>
    <property type="match status" value="1"/>
</dbReference>
<keyword evidence="4 5" id="KW-0175">Coiled coil</keyword>
<dbReference type="Pfam" id="PF25876">
    <property type="entry name" value="HH_MFP_RND"/>
    <property type="match status" value="1"/>
</dbReference>
<evidence type="ECO:0000256" key="5">
    <source>
        <dbReference type="SAM" id="Coils"/>
    </source>
</evidence>
<comment type="similarity">
    <text evidence="2">Belongs to the membrane fusion protein (MFP) (TC 8.A.1) family.</text>
</comment>
<feature type="domain" description="Multidrug resistance protein MdtA-like C-terminal permuted SH3" evidence="9">
    <location>
        <begin position="320"/>
        <end position="381"/>
    </location>
</feature>
<gene>
    <name evidence="10" type="ORF">GL286_08990</name>
</gene>
<dbReference type="Proteomes" id="UP000478183">
    <property type="component" value="Unassembled WGS sequence"/>
</dbReference>
<dbReference type="OrthoDB" id="9791520at2"/>
<keyword evidence="11" id="KW-1185">Reference proteome</keyword>
<dbReference type="InterPro" id="IPR006143">
    <property type="entry name" value="RND_pump_MFP"/>
</dbReference>
<feature type="coiled-coil region" evidence="5">
    <location>
        <begin position="146"/>
        <end position="180"/>
    </location>
</feature>
<dbReference type="GO" id="GO:0030313">
    <property type="term" value="C:cell envelope"/>
    <property type="evidence" value="ECO:0007669"/>
    <property type="project" value="UniProtKB-SubCell"/>
</dbReference>
<dbReference type="Gene3D" id="2.40.50.100">
    <property type="match status" value="1"/>
</dbReference>
<evidence type="ECO:0000313" key="11">
    <source>
        <dbReference type="Proteomes" id="UP000478183"/>
    </source>
</evidence>
<dbReference type="InterPro" id="IPR030190">
    <property type="entry name" value="MacA_alpha-hairpin_sf"/>
</dbReference>
<dbReference type="AlphaFoldDB" id="A0A6L6JB03"/>
<feature type="region of interest" description="Disordered" evidence="6">
    <location>
        <begin position="378"/>
        <end position="402"/>
    </location>
</feature>
<keyword evidence="3" id="KW-0813">Transport</keyword>
<dbReference type="GO" id="GO:1990961">
    <property type="term" value="P:xenobiotic detoxification by transmembrane export across the plasma membrane"/>
    <property type="evidence" value="ECO:0007669"/>
    <property type="project" value="InterPro"/>
</dbReference>
<dbReference type="GO" id="GO:1990195">
    <property type="term" value="C:macrolide transmembrane transporter complex"/>
    <property type="evidence" value="ECO:0007669"/>
    <property type="project" value="InterPro"/>
</dbReference>
<dbReference type="NCBIfam" id="TIGR01730">
    <property type="entry name" value="RND_mfp"/>
    <property type="match status" value="1"/>
</dbReference>
<comment type="subcellular location">
    <subcellularLocation>
        <location evidence="1">Cell envelope</location>
    </subcellularLocation>
</comment>
<evidence type="ECO:0000256" key="4">
    <source>
        <dbReference type="ARBA" id="ARBA00023054"/>
    </source>
</evidence>
<dbReference type="InterPro" id="IPR058627">
    <property type="entry name" value="MdtA-like_C"/>
</dbReference>
<evidence type="ECO:0000259" key="9">
    <source>
        <dbReference type="Pfam" id="PF25967"/>
    </source>
</evidence>
<dbReference type="Gene3D" id="2.40.30.170">
    <property type="match status" value="1"/>
</dbReference>
<dbReference type="GO" id="GO:1990281">
    <property type="term" value="C:efflux pump complex"/>
    <property type="evidence" value="ECO:0007669"/>
    <property type="project" value="TreeGrafter"/>
</dbReference>
<feature type="domain" description="Multidrug resistance protein MdtA-like alpha-helical hairpin" evidence="7">
    <location>
        <begin position="108"/>
        <end position="184"/>
    </location>
</feature>